<reference evidence="1" key="2">
    <citation type="submission" date="2020-09" db="EMBL/GenBank/DDBJ databases">
        <authorList>
            <person name="Sun Q."/>
            <person name="Ohkuma M."/>
        </authorList>
    </citation>
    <scope>NUCLEOTIDE SEQUENCE</scope>
    <source>
        <strain evidence="1">JCM 17251</strain>
    </source>
</reference>
<comment type="caution">
    <text evidence="1">The sequence shown here is derived from an EMBL/GenBank/DDBJ whole genome shotgun (WGS) entry which is preliminary data.</text>
</comment>
<sequence>MEQAVYLYLREQPKLLEFIRRQPIWYRYLLREGAKVLPELEKEAKVFYGQTFSGRLNRVSDQVQMASMLINVANILKD</sequence>
<dbReference type="EMBL" id="BMOS01000001">
    <property type="protein sequence ID" value="GGN49131.1"/>
    <property type="molecule type" value="Genomic_DNA"/>
</dbReference>
<dbReference type="AlphaFoldDB" id="A0A917XS15"/>
<evidence type="ECO:0000313" key="2">
    <source>
        <dbReference type="Proteomes" id="UP000624041"/>
    </source>
</evidence>
<dbReference type="RefSeq" id="WP_188855627.1">
    <property type="nucleotide sequence ID" value="NZ_BMOS01000001.1"/>
</dbReference>
<gene>
    <name evidence="1" type="ORF">GCM10007971_01490</name>
</gene>
<reference evidence="1" key="1">
    <citation type="journal article" date="2014" name="Int. J. Syst. Evol. Microbiol.">
        <title>Complete genome sequence of Corynebacterium casei LMG S-19264T (=DSM 44701T), isolated from a smear-ripened cheese.</title>
        <authorList>
            <consortium name="US DOE Joint Genome Institute (JGI-PGF)"/>
            <person name="Walter F."/>
            <person name="Albersmeier A."/>
            <person name="Kalinowski J."/>
            <person name="Ruckert C."/>
        </authorList>
    </citation>
    <scope>NUCLEOTIDE SEQUENCE</scope>
    <source>
        <strain evidence="1">JCM 17251</strain>
    </source>
</reference>
<evidence type="ECO:0008006" key="3">
    <source>
        <dbReference type="Google" id="ProtNLM"/>
    </source>
</evidence>
<dbReference type="InterPro" id="IPR025613">
    <property type="entry name" value="YlbE"/>
</dbReference>
<name>A0A917XS15_9BACI</name>
<evidence type="ECO:0000313" key="1">
    <source>
        <dbReference type="EMBL" id="GGN49131.1"/>
    </source>
</evidence>
<proteinExistence type="predicted"/>
<dbReference type="Proteomes" id="UP000624041">
    <property type="component" value="Unassembled WGS sequence"/>
</dbReference>
<protein>
    <recommendedName>
        <fullName evidence="3">YlbE-like protein</fullName>
    </recommendedName>
</protein>
<dbReference type="Pfam" id="PF14003">
    <property type="entry name" value="YlbE"/>
    <property type="match status" value="1"/>
</dbReference>
<keyword evidence="2" id="KW-1185">Reference proteome</keyword>
<accession>A0A917XS15</accession>
<organism evidence="1 2">
    <name type="scientific">Oceanobacillus indicireducens</name>
    <dbReference type="NCBI Taxonomy" id="1004261"/>
    <lineage>
        <taxon>Bacteria</taxon>
        <taxon>Bacillati</taxon>
        <taxon>Bacillota</taxon>
        <taxon>Bacilli</taxon>
        <taxon>Bacillales</taxon>
        <taxon>Bacillaceae</taxon>
        <taxon>Oceanobacillus</taxon>
    </lineage>
</organism>